<keyword evidence="1" id="KW-1133">Transmembrane helix</keyword>
<dbReference type="AlphaFoldDB" id="A0AAV9GJI0"/>
<dbReference type="Proteomes" id="UP001321760">
    <property type="component" value="Unassembled WGS sequence"/>
</dbReference>
<evidence type="ECO:0000313" key="2">
    <source>
        <dbReference type="EMBL" id="KAK4448658.1"/>
    </source>
</evidence>
<organism evidence="2 3">
    <name type="scientific">Podospora aff. communis PSN243</name>
    <dbReference type="NCBI Taxonomy" id="3040156"/>
    <lineage>
        <taxon>Eukaryota</taxon>
        <taxon>Fungi</taxon>
        <taxon>Dikarya</taxon>
        <taxon>Ascomycota</taxon>
        <taxon>Pezizomycotina</taxon>
        <taxon>Sordariomycetes</taxon>
        <taxon>Sordariomycetidae</taxon>
        <taxon>Sordariales</taxon>
        <taxon>Podosporaceae</taxon>
        <taxon>Podospora</taxon>
    </lineage>
</organism>
<keyword evidence="3" id="KW-1185">Reference proteome</keyword>
<reference evidence="2" key="2">
    <citation type="submission" date="2023-05" db="EMBL/GenBank/DDBJ databases">
        <authorList>
            <consortium name="Lawrence Berkeley National Laboratory"/>
            <person name="Steindorff A."/>
            <person name="Hensen N."/>
            <person name="Bonometti L."/>
            <person name="Westerberg I."/>
            <person name="Brannstrom I.O."/>
            <person name="Guillou S."/>
            <person name="Cros-Aarteil S."/>
            <person name="Calhoun S."/>
            <person name="Haridas S."/>
            <person name="Kuo A."/>
            <person name="Mondo S."/>
            <person name="Pangilinan J."/>
            <person name="Riley R."/>
            <person name="Labutti K."/>
            <person name="Andreopoulos B."/>
            <person name="Lipzen A."/>
            <person name="Chen C."/>
            <person name="Yanf M."/>
            <person name="Daum C."/>
            <person name="Ng V."/>
            <person name="Clum A."/>
            <person name="Ohm R."/>
            <person name="Martin F."/>
            <person name="Silar P."/>
            <person name="Natvig D."/>
            <person name="Lalanne C."/>
            <person name="Gautier V."/>
            <person name="Ament-Velasquez S.L."/>
            <person name="Kruys A."/>
            <person name="Hutchinson M.I."/>
            <person name="Powell A.J."/>
            <person name="Barry K."/>
            <person name="Miller A.N."/>
            <person name="Grigoriev I.V."/>
            <person name="Debuchy R."/>
            <person name="Gladieux P."/>
            <person name="Thoren M.H."/>
            <person name="Johannesson H."/>
        </authorList>
    </citation>
    <scope>NUCLEOTIDE SEQUENCE</scope>
    <source>
        <strain evidence="2">PSN243</strain>
    </source>
</reference>
<proteinExistence type="predicted"/>
<feature type="transmembrane region" description="Helical" evidence="1">
    <location>
        <begin position="165"/>
        <end position="183"/>
    </location>
</feature>
<accession>A0AAV9GJI0</accession>
<feature type="transmembrane region" description="Helical" evidence="1">
    <location>
        <begin position="121"/>
        <end position="145"/>
    </location>
</feature>
<keyword evidence="1" id="KW-0812">Transmembrane</keyword>
<protein>
    <submittedName>
        <fullName evidence="2">Uncharacterized protein</fullName>
    </submittedName>
</protein>
<sequence length="369" mass="40265">MARHRAAAIEVPLLAATGLFGLNSMFGQIYRNGYAEQVLKILDSPSPTLPGSQSPLLARYTGVPPVDRLLAIATILWANVTDGSAPELSLYTFQFSGQLVPVFLAIMIETSRSSSLPGVNAVLWGCAMQSLGYGFTMPVFGIYTLLQTSGKRSTVRDPSLFEPRVLLPSFGLGYFLPAVLMSLPANPVAHQWFGAVWQGFPLYVVGFQHLFGRIMKVTPERGRKSRSLSGAYDMAFKIASAIQLTTYTIILAVKVAPGSFPHWAVTALTFQSVFQPGPAHLREPMESMAKAMHDFFKWDQYVGSAAALTWGLAHYSMALEGKLTVKDWVRLGCDVVRWSAVAGPAGALMRLLELRDLATSSKNKRKGDD</sequence>
<gene>
    <name evidence="2" type="ORF">QBC34DRAFT_426103</name>
</gene>
<name>A0AAV9GJI0_9PEZI</name>
<reference evidence="2" key="1">
    <citation type="journal article" date="2023" name="Mol. Phylogenet. Evol.">
        <title>Genome-scale phylogeny and comparative genomics of the fungal order Sordariales.</title>
        <authorList>
            <person name="Hensen N."/>
            <person name="Bonometti L."/>
            <person name="Westerberg I."/>
            <person name="Brannstrom I.O."/>
            <person name="Guillou S."/>
            <person name="Cros-Aarteil S."/>
            <person name="Calhoun S."/>
            <person name="Haridas S."/>
            <person name="Kuo A."/>
            <person name="Mondo S."/>
            <person name="Pangilinan J."/>
            <person name="Riley R."/>
            <person name="LaButti K."/>
            <person name="Andreopoulos B."/>
            <person name="Lipzen A."/>
            <person name="Chen C."/>
            <person name="Yan M."/>
            <person name="Daum C."/>
            <person name="Ng V."/>
            <person name="Clum A."/>
            <person name="Steindorff A."/>
            <person name="Ohm R.A."/>
            <person name="Martin F."/>
            <person name="Silar P."/>
            <person name="Natvig D.O."/>
            <person name="Lalanne C."/>
            <person name="Gautier V."/>
            <person name="Ament-Velasquez S.L."/>
            <person name="Kruys A."/>
            <person name="Hutchinson M.I."/>
            <person name="Powell A.J."/>
            <person name="Barry K."/>
            <person name="Miller A.N."/>
            <person name="Grigoriev I.V."/>
            <person name="Debuchy R."/>
            <person name="Gladieux P."/>
            <person name="Hiltunen Thoren M."/>
            <person name="Johannesson H."/>
        </authorList>
    </citation>
    <scope>NUCLEOTIDE SEQUENCE</scope>
    <source>
        <strain evidence="2">PSN243</strain>
    </source>
</reference>
<comment type="caution">
    <text evidence="2">The sequence shown here is derived from an EMBL/GenBank/DDBJ whole genome shotgun (WGS) entry which is preliminary data.</text>
</comment>
<evidence type="ECO:0000313" key="3">
    <source>
        <dbReference type="Proteomes" id="UP001321760"/>
    </source>
</evidence>
<keyword evidence="1" id="KW-0472">Membrane</keyword>
<evidence type="ECO:0000256" key="1">
    <source>
        <dbReference type="SAM" id="Phobius"/>
    </source>
</evidence>
<dbReference type="EMBL" id="MU865941">
    <property type="protein sequence ID" value="KAK4448658.1"/>
    <property type="molecule type" value="Genomic_DNA"/>
</dbReference>
<feature type="transmembrane region" description="Helical" evidence="1">
    <location>
        <begin position="195"/>
        <end position="215"/>
    </location>
</feature>